<name>A0ACA9SP42_9GLOM</name>
<dbReference type="EMBL" id="CAJVQC010142663">
    <property type="protein sequence ID" value="CAG8844436.1"/>
    <property type="molecule type" value="Genomic_DNA"/>
</dbReference>
<evidence type="ECO:0000313" key="2">
    <source>
        <dbReference type="Proteomes" id="UP000789920"/>
    </source>
</evidence>
<keyword evidence="2" id="KW-1185">Reference proteome</keyword>
<evidence type="ECO:0000313" key="1">
    <source>
        <dbReference type="EMBL" id="CAG8844436.1"/>
    </source>
</evidence>
<comment type="caution">
    <text evidence="1">The sequence shown here is derived from an EMBL/GenBank/DDBJ whole genome shotgun (WGS) entry which is preliminary data.</text>
</comment>
<reference evidence="1" key="1">
    <citation type="submission" date="2021-06" db="EMBL/GenBank/DDBJ databases">
        <authorList>
            <person name="Kallberg Y."/>
            <person name="Tangrot J."/>
            <person name="Rosling A."/>
        </authorList>
    </citation>
    <scope>NUCLEOTIDE SEQUENCE</scope>
    <source>
        <strain evidence="1">MA461A</strain>
    </source>
</reference>
<sequence length="50" mass="5995">NKIQEILATFHKDKIKDSFDSSPKLNIVKLDEKQQEEFYNFVNEYIDIFA</sequence>
<feature type="non-terminal residue" evidence="1">
    <location>
        <position position="1"/>
    </location>
</feature>
<accession>A0ACA9SP42</accession>
<organism evidence="1 2">
    <name type="scientific">Racocetra persica</name>
    <dbReference type="NCBI Taxonomy" id="160502"/>
    <lineage>
        <taxon>Eukaryota</taxon>
        <taxon>Fungi</taxon>
        <taxon>Fungi incertae sedis</taxon>
        <taxon>Mucoromycota</taxon>
        <taxon>Glomeromycotina</taxon>
        <taxon>Glomeromycetes</taxon>
        <taxon>Diversisporales</taxon>
        <taxon>Gigasporaceae</taxon>
        <taxon>Racocetra</taxon>
    </lineage>
</organism>
<dbReference type="Proteomes" id="UP000789920">
    <property type="component" value="Unassembled WGS sequence"/>
</dbReference>
<proteinExistence type="predicted"/>
<gene>
    <name evidence="1" type="ORF">RPERSI_LOCUS33197</name>
</gene>
<protein>
    <submittedName>
        <fullName evidence="1">36921_t:CDS:1</fullName>
    </submittedName>
</protein>